<reference evidence="1 2" key="1">
    <citation type="submission" date="2017-04" db="EMBL/GenBank/DDBJ databases">
        <authorList>
            <person name="Afonso C.L."/>
            <person name="Miller P.J."/>
            <person name="Scott M.A."/>
            <person name="Spackman E."/>
            <person name="Goraichik I."/>
            <person name="Dimitrov K.M."/>
            <person name="Suarez D.L."/>
            <person name="Swayne D.E."/>
        </authorList>
    </citation>
    <scope>NUCLEOTIDE SEQUENCE [LARGE SCALE GENOMIC DNA]</scope>
    <source>
        <strain evidence="1 2">DSM 19625</strain>
    </source>
</reference>
<dbReference type="Proteomes" id="UP000192678">
    <property type="component" value="Unassembled WGS sequence"/>
</dbReference>
<gene>
    <name evidence="1" type="ORF">SAMN04488101_102410</name>
</gene>
<evidence type="ECO:0000313" key="1">
    <source>
        <dbReference type="EMBL" id="SMC71447.1"/>
    </source>
</evidence>
<sequence>MVNIIMGSKNTEFNLQMTDWQKAKNNKKSYALKITFRRHFPALSKIGK</sequence>
<accession>A0A1W2BEK0</accession>
<organism evidence="1 2">
    <name type="scientific">Pedobacter nyackensis</name>
    <dbReference type="NCBI Taxonomy" id="475255"/>
    <lineage>
        <taxon>Bacteria</taxon>
        <taxon>Pseudomonadati</taxon>
        <taxon>Bacteroidota</taxon>
        <taxon>Sphingobacteriia</taxon>
        <taxon>Sphingobacteriales</taxon>
        <taxon>Sphingobacteriaceae</taxon>
        <taxon>Pedobacter</taxon>
    </lineage>
</organism>
<dbReference type="AlphaFoldDB" id="A0A1W2BEK0"/>
<evidence type="ECO:0000313" key="2">
    <source>
        <dbReference type="Proteomes" id="UP000192678"/>
    </source>
</evidence>
<keyword evidence="2" id="KW-1185">Reference proteome</keyword>
<protein>
    <submittedName>
        <fullName evidence="1">Uncharacterized protein</fullName>
    </submittedName>
</protein>
<dbReference type="EMBL" id="FWYB01000002">
    <property type="protein sequence ID" value="SMC71447.1"/>
    <property type="molecule type" value="Genomic_DNA"/>
</dbReference>
<name>A0A1W2BEK0_9SPHI</name>
<proteinExistence type="predicted"/>
<dbReference type="STRING" id="475255.SAMN04488101_102410"/>